<accession>A0ACC1PAI3</accession>
<dbReference type="Proteomes" id="UP001143856">
    <property type="component" value="Unassembled WGS sequence"/>
</dbReference>
<sequence>MTDVSPMQPVSTLVRRKQWLTHEPAEFVENGALFRALIELAESTEELEDLGDLENTSEYAPDLDRFVPKDTVINASRYYQESKKRKLAFQQRLEGFACMLKERNVDQELRIQIKDPKDFDLAYVLDLIDKIEKHRDKKRPYRAFFRKCFRKIEDNKVVIEGILSFVPDDVYGSLISGGFTLILASIEKHTKEREATETFLTEIQDRLGGIQRLNHIHRSSHRVHSYADAVLVSVFTVLERIMDKITKSWQASFLEPLKGFGNDVKNLFRGDNRTKLCEERNAIATTSPESNTETETGKIQSVPDALAALQRCIEQFQNEIDLATKEMIASIDQKVSSTNTNVKYLSRAFVWMAKNVGAAMKRNEEDFFIRAQDALCLVLKSDSFINHRTAQVDYKEMEQNRLEQAAQSKRRLHEKNSRVTSKWLSGLRGFDYDSITDIRDCIEHMEQLDGNAKNVSERIITSEELNDWLQDEQSSILMVDIQTPPSELSNPLSFTSALLAMSLRSTEKFPVLAYFCMHRNNEFPDEAESGPLAMIKSLNGQLLEFMNKNRPDSNLSRLEAEDFFSKSKKKLEHGVSLLQALLSLLPDNDNVFIIIDSLSRLSGKETDGHKLVRALKRIMRSQKRIHIRILATDPLVDSPLRNIAQWQLHMPDFVSGADTMDFDDNTRQIRKRLGDIHGKGHIDGVEEDDNNDNESDEEEEAADDHDDNDEDDDSDDDHDDWSIH</sequence>
<reference evidence="1" key="1">
    <citation type="submission" date="2022-10" db="EMBL/GenBank/DDBJ databases">
        <title>Genome Sequence of Xylaria curta.</title>
        <authorList>
            <person name="Buettner E."/>
        </authorList>
    </citation>
    <scope>NUCLEOTIDE SEQUENCE</scope>
    <source>
        <strain evidence="1">Babe10</strain>
    </source>
</reference>
<comment type="caution">
    <text evidence="1">The sequence shown here is derived from an EMBL/GenBank/DDBJ whole genome shotgun (WGS) entry which is preliminary data.</text>
</comment>
<gene>
    <name evidence="1" type="ORF">NUW58_g3737</name>
</gene>
<protein>
    <submittedName>
        <fullName evidence="1">Uncharacterized protein</fullName>
    </submittedName>
</protein>
<dbReference type="EMBL" id="JAPDGR010000592">
    <property type="protein sequence ID" value="KAJ2988901.1"/>
    <property type="molecule type" value="Genomic_DNA"/>
</dbReference>
<keyword evidence="2" id="KW-1185">Reference proteome</keyword>
<evidence type="ECO:0000313" key="1">
    <source>
        <dbReference type="EMBL" id="KAJ2988901.1"/>
    </source>
</evidence>
<evidence type="ECO:0000313" key="2">
    <source>
        <dbReference type="Proteomes" id="UP001143856"/>
    </source>
</evidence>
<name>A0ACC1PAI3_9PEZI</name>
<organism evidence="1 2">
    <name type="scientific">Xylaria curta</name>
    <dbReference type="NCBI Taxonomy" id="42375"/>
    <lineage>
        <taxon>Eukaryota</taxon>
        <taxon>Fungi</taxon>
        <taxon>Dikarya</taxon>
        <taxon>Ascomycota</taxon>
        <taxon>Pezizomycotina</taxon>
        <taxon>Sordariomycetes</taxon>
        <taxon>Xylariomycetidae</taxon>
        <taxon>Xylariales</taxon>
        <taxon>Xylariaceae</taxon>
        <taxon>Xylaria</taxon>
    </lineage>
</organism>
<proteinExistence type="predicted"/>